<dbReference type="InterPro" id="IPR000182">
    <property type="entry name" value="GNAT_dom"/>
</dbReference>
<organism evidence="4 5">
    <name type="scientific">Aliidiomarina sanyensis</name>
    <dbReference type="NCBI Taxonomy" id="1249555"/>
    <lineage>
        <taxon>Bacteria</taxon>
        <taxon>Pseudomonadati</taxon>
        <taxon>Pseudomonadota</taxon>
        <taxon>Gammaproteobacteria</taxon>
        <taxon>Alteromonadales</taxon>
        <taxon>Idiomarinaceae</taxon>
        <taxon>Aliidiomarina</taxon>
    </lineage>
</organism>
<dbReference type="RefSeq" id="WP_126777533.1">
    <property type="nucleotide sequence ID" value="NZ_PIPM01000013.1"/>
</dbReference>
<dbReference type="PANTHER" id="PTHR43877:SF2">
    <property type="entry name" value="AMINOALKYLPHOSPHONATE N-ACETYLTRANSFERASE-RELATED"/>
    <property type="match status" value="1"/>
</dbReference>
<proteinExistence type="predicted"/>
<dbReference type="InterPro" id="IPR050832">
    <property type="entry name" value="Bact_Acetyltransf"/>
</dbReference>
<dbReference type="PANTHER" id="PTHR43877">
    <property type="entry name" value="AMINOALKYLPHOSPHONATE N-ACETYLTRANSFERASE-RELATED-RELATED"/>
    <property type="match status" value="1"/>
</dbReference>
<evidence type="ECO:0000313" key="5">
    <source>
        <dbReference type="Proteomes" id="UP000288405"/>
    </source>
</evidence>
<dbReference type="EMBL" id="PIPM01000013">
    <property type="protein sequence ID" value="RUO29133.1"/>
    <property type="molecule type" value="Genomic_DNA"/>
</dbReference>
<name>A0A432WBJ8_9GAMM</name>
<dbReference type="Gene3D" id="3.40.630.30">
    <property type="match status" value="1"/>
</dbReference>
<keyword evidence="1 4" id="KW-0808">Transferase</keyword>
<gene>
    <name evidence="4" type="ORF">CWE11_10290</name>
</gene>
<protein>
    <submittedName>
        <fullName evidence="4">N-acetyltransferase</fullName>
    </submittedName>
</protein>
<dbReference type="Proteomes" id="UP000288405">
    <property type="component" value="Unassembled WGS sequence"/>
</dbReference>
<sequence length="149" mass="17039">MALLVRRAQREDARTLAALEARCFTYDRIGLTSFQRFVRRESSRVWVAVLDGVIVGYCIILTRKNSQSWRLYSLATAPEARGKGVARALMEAIETQAVIEHAQRVRLEVKVDNQAAIDLYRKLDFEVIDLLPAYYDDGTDGYRLQRTLA</sequence>
<keyword evidence="2" id="KW-0012">Acyltransferase</keyword>
<dbReference type="InterPro" id="IPR016181">
    <property type="entry name" value="Acyl_CoA_acyltransferase"/>
</dbReference>
<evidence type="ECO:0000256" key="2">
    <source>
        <dbReference type="ARBA" id="ARBA00023315"/>
    </source>
</evidence>
<dbReference type="GO" id="GO:0016747">
    <property type="term" value="F:acyltransferase activity, transferring groups other than amino-acyl groups"/>
    <property type="evidence" value="ECO:0007669"/>
    <property type="project" value="InterPro"/>
</dbReference>
<evidence type="ECO:0000313" key="4">
    <source>
        <dbReference type="EMBL" id="RUO29133.1"/>
    </source>
</evidence>
<feature type="domain" description="N-acetyltransferase" evidence="3">
    <location>
        <begin position="3"/>
        <end position="149"/>
    </location>
</feature>
<dbReference type="SUPFAM" id="SSF55729">
    <property type="entry name" value="Acyl-CoA N-acyltransferases (Nat)"/>
    <property type="match status" value="1"/>
</dbReference>
<evidence type="ECO:0000256" key="1">
    <source>
        <dbReference type="ARBA" id="ARBA00022679"/>
    </source>
</evidence>
<dbReference type="Pfam" id="PF00583">
    <property type="entry name" value="Acetyltransf_1"/>
    <property type="match status" value="1"/>
</dbReference>
<dbReference type="CDD" id="cd04301">
    <property type="entry name" value="NAT_SF"/>
    <property type="match status" value="1"/>
</dbReference>
<keyword evidence="5" id="KW-1185">Reference proteome</keyword>
<reference evidence="4 5" key="1">
    <citation type="journal article" date="2011" name="Front. Microbiol.">
        <title>Genomic signatures of strain selection and enhancement in Bacillus atrophaeus var. globigii, a historical biowarfare simulant.</title>
        <authorList>
            <person name="Gibbons H.S."/>
            <person name="Broomall S.M."/>
            <person name="McNew L.A."/>
            <person name="Daligault H."/>
            <person name="Chapman C."/>
            <person name="Bruce D."/>
            <person name="Karavis M."/>
            <person name="Krepps M."/>
            <person name="McGregor P.A."/>
            <person name="Hong C."/>
            <person name="Park K.H."/>
            <person name="Akmal A."/>
            <person name="Feldman A."/>
            <person name="Lin J.S."/>
            <person name="Chang W.E."/>
            <person name="Higgs B.W."/>
            <person name="Demirev P."/>
            <person name="Lindquist J."/>
            <person name="Liem A."/>
            <person name="Fochler E."/>
            <person name="Read T.D."/>
            <person name="Tapia R."/>
            <person name="Johnson S."/>
            <person name="Bishop-Lilly K.A."/>
            <person name="Detter C."/>
            <person name="Han C."/>
            <person name="Sozhamannan S."/>
            <person name="Rosenzweig C.N."/>
            <person name="Skowronski E.W."/>
        </authorList>
    </citation>
    <scope>NUCLEOTIDE SEQUENCE [LARGE SCALE GENOMIC DNA]</scope>
    <source>
        <strain evidence="4 5">GYP-17</strain>
    </source>
</reference>
<dbReference type="AlphaFoldDB" id="A0A432WBJ8"/>
<comment type="caution">
    <text evidence="4">The sequence shown here is derived from an EMBL/GenBank/DDBJ whole genome shotgun (WGS) entry which is preliminary data.</text>
</comment>
<dbReference type="PROSITE" id="PS51186">
    <property type="entry name" value="GNAT"/>
    <property type="match status" value="1"/>
</dbReference>
<dbReference type="OrthoDB" id="27442at2"/>
<accession>A0A432WBJ8</accession>
<evidence type="ECO:0000259" key="3">
    <source>
        <dbReference type="PROSITE" id="PS51186"/>
    </source>
</evidence>